<dbReference type="Pfam" id="PF05729">
    <property type="entry name" value="NACHT"/>
    <property type="match status" value="1"/>
</dbReference>
<dbReference type="SUPFAM" id="SSF52047">
    <property type="entry name" value="RNI-like"/>
    <property type="match status" value="2"/>
</dbReference>
<dbReference type="Gene3D" id="3.80.10.10">
    <property type="entry name" value="Ribonuclease Inhibitor"/>
    <property type="match status" value="2"/>
</dbReference>
<protein>
    <recommendedName>
        <fullName evidence="4">NACHT domain-containing protein</fullName>
    </recommendedName>
</protein>
<evidence type="ECO:0000256" key="3">
    <source>
        <dbReference type="SAM" id="Coils"/>
    </source>
</evidence>
<dbReference type="InterPro" id="IPR032675">
    <property type="entry name" value="LRR_dom_sf"/>
</dbReference>
<feature type="coiled-coil region" evidence="3">
    <location>
        <begin position="254"/>
        <end position="345"/>
    </location>
</feature>
<dbReference type="Proteomes" id="UP001195483">
    <property type="component" value="Unassembled WGS sequence"/>
</dbReference>
<dbReference type="EMBL" id="JAEAOA010000482">
    <property type="protein sequence ID" value="KAK3594499.1"/>
    <property type="molecule type" value="Genomic_DNA"/>
</dbReference>
<dbReference type="PANTHER" id="PTHR46312">
    <property type="entry name" value="NACHT DOMAIN-CONTAINING PROTEIN"/>
    <property type="match status" value="1"/>
</dbReference>
<dbReference type="PROSITE" id="PS50837">
    <property type="entry name" value="NACHT"/>
    <property type="match status" value="1"/>
</dbReference>
<reference evidence="5" key="1">
    <citation type="journal article" date="2021" name="Genome Biol. Evol.">
        <title>A High-Quality Reference Genome for a Parasitic Bivalve with Doubly Uniparental Inheritance (Bivalvia: Unionida).</title>
        <authorList>
            <person name="Smith C.H."/>
        </authorList>
    </citation>
    <scope>NUCLEOTIDE SEQUENCE</scope>
    <source>
        <strain evidence="5">CHS0354</strain>
    </source>
</reference>
<keyword evidence="2" id="KW-0067">ATP-binding</keyword>
<comment type="caution">
    <text evidence="5">The sequence shown here is derived from an EMBL/GenBank/DDBJ whole genome shotgun (WGS) entry which is preliminary data.</text>
</comment>
<keyword evidence="6" id="KW-1185">Reference proteome</keyword>
<evidence type="ECO:0000259" key="4">
    <source>
        <dbReference type="PROSITE" id="PS50837"/>
    </source>
</evidence>
<gene>
    <name evidence="5" type="ORF">CHS0354_007138</name>
</gene>
<organism evidence="5 6">
    <name type="scientific">Potamilus streckersoni</name>
    <dbReference type="NCBI Taxonomy" id="2493646"/>
    <lineage>
        <taxon>Eukaryota</taxon>
        <taxon>Metazoa</taxon>
        <taxon>Spiralia</taxon>
        <taxon>Lophotrochozoa</taxon>
        <taxon>Mollusca</taxon>
        <taxon>Bivalvia</taxon>
        <taxon>Autobranchia</taxon>
        <taxon>Heteroconchia</taxon>
        <taxon>Palaeoheterodonta</taxon>
        <taxon>Unionida</taxon>
        <taxon>Unionoidea</taxon>
        <taxon>Unionidae</taxon>
        <taxon>Ambleminae</taxon>
        <taxon>Lampsilini</taxon>
        <taxon>Potamilus</taxon>
    </lineage>
</organism>
<feature type="domain" description="NACHT" evidence="4">
    <location>
        <begin position="421"/>
        <end position="552"/>
    </location>
</feature>
<name>A0AAE0SMP1_9BIVA</name>
<evidence type="ECO:0000256" key="1">
    <source>
        <dbReference type="ARBA" id="ARBA00022741"/>
    </source>
</evidence>
<dbReference type="InterPro" id="IPR027417">
    <property type="entry name" value="P-loop_NTPase"/>
</dbReference>
<dbReference type="SUPFAM" id="SSF52540">
    <property type="entry name" value="P-loop containing nucleoside triphosphate hydrolases"/>
    <property type="match status" value="1"/>
</dbReference>
<accession>A0AAE0SMP1</accession>
<reference evidence="5" key="2">
    <citation type="journal article" date="2021" name="Genome Biol. Evol.">
        <title>Developing a high-quality reference genome for a parasitic bivalve with doubly uniparental inheritance (Bivalvia: Unionida).</title>
        <authorList>
            <person name="Smith C.H."/>
        </authorList>
    </citation>
    <scope>NUCLEOTIDE SEQUENCE</scope>
    <source>
        <strain evidence="5">CHS0354</strain>
        <tissue evidence="5">Mantle</tissue>
    </source>
</reference>
<dbReference type="PANTHER" id="PTHR46312:SF2">
    <property type="entry name" value="NUCLEOTIDE-BINDING OLIGOMERIZATION DOMAIN-CONTAINING PROTEIN 2-LIKE"/>
    <property type="match status" value="1"/>
</dbReference>
<dbReference type="InterPro" id="IPR027897">
    <property type="entry name" value="DUF4559"/>
</dbReference>
<dbReference type="Gene3D" id="3.40.50.300">
    <property type="entry name" value="P-loop containing nucleotide triphosphate hydrolases"/>
    <property type="match status" value="1"/>
</dbReference>
<keyword evidence="3" id="KW-0175">Coiled coil</keyword>
<keyword evidence="1" id="KW-0547">Nucleotide-binding</keyword>
<evidence type="ECO:0000313" key="5">
    <source>
        <dbReference type="EMBL" id="KAK3594499.1"/>
    </source>
</evidence>
<evidence type="ECO:0000256" key="2">
    <source>
        <dbReference type="ARBA" id="ARBA00022840"/>
    </source>
</evidence>
<sequence>MPPTGAATKVKDPEYRNWLKVGLALYYLKDGLHSFIQGEVDAMHQSLLQSLYQSSIVPRPKCSICKSEELKQNRKFRSPCPSNLCDAWLDKLLLLHINPKSNINSFENCNVNDWPFVPWECAKLYMPRGQPQTNNGPAMSDSQALLTLMANCKHFHTKLSSLKVIHKVSTLRNRVMHSGYMKLSDGSRKSFIQDIIHLLEDPVHLKSLKECNEAVDEINRVNNDSLDVSFNTDLEMKALSECVNDCRLEVGIFKENTEKTVGSLKEELINLNIRYDSFMKENKDKIARLSFGLKKQNVRCTAIKKNVDSLKRKTVISQSHQNRKLRKLGEEIQEVKTSISRKTDEVSTKNMESDISKLQHNLIQAYRSLRYVQVSPIFEKMRCYIDNICVDLVIEEKEDNSTTKVTSYKQIFLDERGSNFKRVYFRGKGGLGKTTFCKKVLHAWCNTHEGRRAPQNGYFQDEDVLQIFDLLFYLNLREISVEDNLIEVICRQCPFEEEPNRTTLGTMLSHNGNKVLFILDGLDELIVKTGFIENVLTRRVHPDCSFFVSTRPWKISQMELQKGPEIDLLLDLQGFTTRSAKIFAKNIFENCYKDGNAIKQFNKDIKHNKLATELIHVPLLLLFMAHVWYEQMTLPSKLHELYIIFLNLLANRMDEKYKKDADHRNTFTLCETHSPFPSKLSETSLVVNFGEGFLLSLCEVAHHFLLSSQKENSLVFEEKQLLNALGERGKEKLNLALDLGVLSVTDSLSYLVRKTSVSFIHKTVQEFFTAVCLIFNPEKFANFVSSIGDVNEVQQNENIIVFLVGLMPKHGNKVLQKVNEICSNDWETCWNGSNLLDYQQQLYAINEMYLRCKGETDGEDVFLDVSCLQLNTKLKTDLYLRPWNQSVLQFLNLSWEEDTDDDHETITVDLRRFTELKYLSLSDLNSKLYLPNTNSLTVLIIKNMKLPSSCDVLGRALLHYTKLPKLEVWFTDLHDCHLELSHMRDLTLLKLWGVTLTCNCWDILFKSLTMCHGLETLDLYRNNIPLSCHLDLSQFKVLSQLTLQFKDASNYCCDILDWHLTHCTRLKELSLYNAVGYGFMGPFMFERLAVERTGCLYAQVNTASDSTEQETLEQWNMHLKVCDLDQPAMTQLTRLLLEDVVLSSCCNDILVNTLMHCTQLKSLCLKDTDLQNCLLDLSNMTLLCELTLDKIRWSSSCCDELGRTLKQCTHLQTLTIKNTDLNNCELDLTNMTDLSKLELDNVEMSSSCCDVLGRTLTHCTKLTNLTLQNSHLYNCELDLSNMTTLSYLIMENVLLSKSASRVLEQSFDRLQSVKEDLCNYSIVCLVCWTVSSDKYVMDSNYNFVSVEYNDPYDYDYNSDSESDSDF</sequence>
<proteinExistence type="predicted"/>
<evidence type="ECO:0000313" key="6">
    <source>
        <dbReference type="Proteomes" id="UP001195483"/>
    </source>
</evidence>
<dbReference type="GO" id="GO:0005524">
    <property type="term" value="F:ATP binding"/>
    <property type="evidence" value="ECO:0007669"/>
    <property type="project" value="UniProtKB-KW"/>
</dbReference>
<reference evidence="5" key="3">
    <citation type="submission" date="2023-05" db="EMBL/GenBank/DDBJ databases">
        <authorList>
            <person name="Smith C.H."/>
        </authorList>
    </citation>
    <scope>NUCLEOTIDE SEQUENCE</scope>
    <source>
        <strain evidence="5">CHS0354</strain>
        <tissue evidence="5">Mantle</tissue>
    </source>
</reference>
<dbReference type="Pfam" id="PF15112">
    <property type="entry name" value="DUF4559"/>
    <property type="match status" value="1"/>
</dbReference>
<dbReference type="InterPro" id="IPR007111">
    <property type="entry name" value="NACHT_NTPase"/>
</dbReference>